<comment type="caution">
    <text evidence="1">The sequence shown here is derived from an EMBL/GenBank/DDBJ whole genome shotgun (WGS) entry which is preliminary data.</text>
</comment>
<organism evidence="1 2">
    <name type="scientific">Elysia crispata</name>
    <name type="common">lettuce slug</name>
    <dbReference type="NCBI Taxonomy" id="231223"/>
    <lineage>
        <taxon>Eukaryota</taxon>
        <taxon>Metazoa</taxon>
        <taxon>Spiralia</taxon>
        <taxon>Lophotrochozoa</taxon>
        <taxon>Mollusca</taxon>
        <taxon>Gastropoda</taxon>
        <taxon>Heterobranchia</taxon>
        <taxon>Euthyneura</taxon>
        <taxon>Panpulmonata</taxon>
        <taxon>Sacoglossa</taxon>
        <taxon>Placobranchoidea</taxon>
        <taxon>Plakobranchidae</taxon>
        <taxon>Elysia</taxon>
    </lineage>
</organism>
<evidence type="ECO:0000313" key="2">
    <source>
        <dbReference type="Proteomes" id="UP001283361"/>
    </source>
</evidence>
<dbReference type="AlphaFoldDB" id="A0AAE1DF36"/>
<gene>
    <name evidence="1" type="ORF">RRG08_010822</name>
</gene>
<proteinExistence type="predicted"/>
<dbReference type="Proteomes" id="UP001283361">
    <property type="component" value="Unassembled WGS sequence"/>
</dbReference>
<accession>A0AAE1DF36</accession>
<keyword evidence="2" id="KW-1185">Reference proteome</keyword>
<sequence length="111" mass="12034">MSSLQNSTPKRPNVVTAPDETSIAIHSNKFIDAIENLATPPERSTFVPEPSPILDECSQFQSPGRTVPLHKNGVGAETALNSTFTVHELSDEQIDHETTLVSADPPSRVRS</sequence>
<dbReference type="EMBL" id="JAWDGP010004066">
    <property type="protein sequence ID" value="KAK3768152.1"/>
    <property type="molecule type" value="Genomic_DNA"/>
</dbReference>
<name>A0AAE1DF36_9GAST</name>
<evidence type="ECO:0000313" key="1">
    <source>
        <dbReference type="EMBL" id="KAK3768152.1"/>
    </source>
</evidence>
<protein>
    <submittedName>
        <fullName evidence="1">Uncharacterized protein</fullName>
    </submittedName>
</protein>
<reference evidence="1" key="1">
    <citation type="journal article" date="2023" name="G3 (Bethesda)">
        <title>A reference genome for the long-term kleptoplast-retaining sea slug Elysia crispata morphotype clarki.</title>
        <authorList>
            <person name="Eastman K.E."/>
            <person name="Pendleton A.L."/>
            <person name="Shaikh M.A."/>
            <person name="Suttiyut T."/>
            <person name="Ogas R."/>
            <person name="Tomko P."/>
            <person name="Gavelis G."/>
            <person name="Widhalm J.R."/>
            <person name="Wisecaver J.H."/>
        </authorList>
    </citation>
    <scope>NUCLEOTIDE SEQUENCE</scope>
    <source>
        <strain evidence="1">ECLA1</strain>
    </source>
</reference>